<dbReference type="InterPro" id="IPR002725">
    <property type="entry name" value="YgjP-like_metallopeptidase"/>
</dbReference>
<dbReference type="PANTHER" id="PTHR30399">
    <property type="entry name" value="UNCHARACTERIZED PROTEIN YGJP"/>
    <property type="match status" value="1"/>
</dbReference>
<evidence type="ECO:0000259" key="1">
    <source>
        <dbReference type="Pfam" id="PF01863"/>
    </source>
</evidence>
<dbReference type="Proteomes" id="UP000028411">
    <property type="component" value="Unassembled WGS sequence"/>
</dbReference>
<protein>
    <recommendedName>
        <fullName evidence="1">YgjP-like metallopeptidase domain-containing protein</fullName>
    </recommendedName>
</protein>
<dbReference type="Pfam" id="PF01863">
    <property type="entry name" value="YgjP-like"/>
    <property type="match status" value="1"/>
</dbReference>
<accession>A0A081RFV1</accession>
<dbReference type="PANTHER" id="PTHR30399:SF1">
    <property type="entry name" value="UTP PYROPHOSPHATASE"/>
    <property type="match status" value="1"/>
</dbReference>
<gene>
    <name evidence="2" type="ORF">BV95_01568</name>
</gene>
<name>A0A081RFV1_SPHCR</name>
<dbReference type="eggNOG" id="COG1451">
    <property type="taxonomic scope" value="Bacteria"/>
</dbReference>
<sequence length="244" mass="27072">MRAIGKTILSTESFDAQILIDGIAVPVRIRRSARAKAYRLSLDQARGELRLSLPTRANLKRALGWAQEHEGWVRSQMARQPAQVMLGDGVIFPLEGREVRICWVEGASRTIRLDGDRLLLGGASESVGPRVLRWLKTRAKAVLETESHAMARDNGLIVASVGIGDPRSRWASCASNGAIRYSWRLILCPPEVRRATVAHELAHLLHMDHSPAFHAAHKRILGEDPRPARAWLRANGTALHRFTG</sequence>
<dbReference type="RefSeq" id="WP_234703120.1">
    <property type="nucleotide sequence ID" value="NZ_JFHR01000014.1"/>
</dbReference>
<organism evidence="2 3">
    <name type="scientific">Sphingobium chlorophenolicum</name>
    <dbReference type="NCBI Taxonomy" id="46429"/>
    <lineage>
        <taxon>Bacteria</taxon>
        <taxon>Pseudomonadati</taxon>
        <taxon>Pseudomonadota</taxon>
        <taxon>Alphaproteobacteria</taxon>
        <taxon>Sphingomonadales</taxon>
        <taxon>Sphingomonadaceae</taxon>
        <taxon>Sphingobium</taxon>
    </lineage>
</organism>
<dbReference type="CDD" id="cd07344">
    <property type="entry name" value="M48_yhfN_like"/>
    <property type="match status" value="1"/>
</dbReference>
<dbReference type="Gene3D" id="3.30.2010.10">
    <property type="entry name" value="Metalloproteases ('zincins'), catalytic domain"/>
    <property type="match status" value="1"/>
</dbReference>
<evidence type="ECO:0000313" key="3">
    <source>
        <dbReference type="Proteomes" id="UP000028411"/>
    </source>
</evidence>
<evidence type="ECO:0000313" key="2">
    <source>
        <dbReference type="EMBL" id="KEQ54074.1"/>
    </source>
</evidence>
<comment type="caution">
    <text evidence="2">The sequence shown here is derived from an EMBL/GenBank/DDBJ whole genome shotgun (WGS) entry which is preliminary data.</text>
</comment>
<dbReference type="PATRIC" id="fig|46429.4.peg.1533"/>
<dbReference type="EMBL" id="JFHR01000014">
    <property type="protein sequence ID" value="KEQ54074.1"/>
    <property type="molecule type" value="Genomic_DNA"/>
</dbReference>
<reference evidence="2 3" key="1">
    <citation type="submission" date="2014-02" db="EMBL/GenBank/DDBJ databases">
        <title>Whole genome sequence of Sphingobium chlorophenolicum NBRC 16172.</title>
        <authorList>
            <person name="Gan H.M."/>
            <person name="Gan H.Y."/>
            <person name="Chew T.H."/>
            <person name="Savka M.A."/>
        </authorList>
    </citation>
    <scope>NUCLEOTIDE SEQUENCE [LARGE SCALE GENOMIC DNA]</scope>
    <source>
        <strain evidence="2 3">NBRC 16172</strain>
    </source>
</reference>
<proteinExistence type="predicted"/>
<feature type="domain" description="YgjP-like metallopeptidase" evidence="1">
    <location>
        <begin position="42"/>
        <end position="234"/>
    </location>
</feature>
<dbReference type="InterPro" id="IPR053136">
    <property type="entry name" value="UTP_pyrophosphatase-like"/>
</dbReference>
<dbReference type="AlphaFoldDB" id="A0A081RFV1"/>